<dbReference type="RefSeq" id="WP_096450495.1">
    <property type="nucleotide sequence ID" value="NZ_JBHSOG010000015.1"/>
</dbReference>
<dbReference type="EMBL" id="JBHSOG010000015">
    <property type="protein sequence ID" value="MFC5768792.1"/>
    <property type="molecule type" value="Genomic_DNA"/>
</dbReference>
<accession>A0ABW1ANV2</accession>
<evidence type="ECO:0000256" key="3">
    <source>
        <dbReference type="ARBA" id="ARBA00022729"/>
    </source>
</evidence>
<comment type="similarity">
    <text evidence="2">Belongs to the bacterial solute-binding protein SsuA/TauA family.</text>
</comment>
<dbReference type="Proteomes" id="UP001595974">
    <property type="component" value="Unassembled WGS sequence"/>
</dbReference>
<evidence type="ECO:0000256" key="2">
    <source>
        <dbReference type="ARBA" id="ARBA00010742"/>
    </source>
</evidence>
<keyword evidence="3 4" id="KW-0732">Signal</keyword>
<dbReference type="Gene3D" id="3.40.190.10">
    <property type="entry name" value="Periplasmic binding protein-like II"/>
    <property type="match status" value="2"/>
</dbReference>
<evidence type="ECO:0000256" key="1">
    <source>
        <dbReference type="ARBA" id="ARBA00004418"/>
    </source>
</evidence>
<organism evidence="5 6">
    <name type="scientific">Thauera sinica</name>
    <dbReference type="NCBI Taxonomy" id="2665146"/>
    <lineage>
        <taxon>Bacteria</taxon>
        <taxon>Pseudomonadati</taxon>
        <taxon>Pseudomonadota</taxon>
        <taxon>Betaproteobacteria</taxon>
        <taxon>Rhodocyclales</taxon>
        <taxon>Zoogloeaceae</taxon>
        <taxon>Thauera</taxon>
    </lineage>
</organism>
<evidence type="ECO:0000313" key="6">
    <source>
        <dbReference type="Proteomes" id="UP001595974"/>
    </source>
</evidence>
<reference evidence="6" key="1">
    <citation type="journal article" date="2019" name="Int. J. Syst. Evol. Microbiol.">
        <title>The Global Catalogue of Microorganisms (GCM) 10K type strain sequencing project: providing services to taxonomists for standard genome sequencing and annotation.</title>
        <authorList>
            <consortium name="The Broad Institute Genomics Platform"/>
            <consortium name="The Broad Institute Genome Sequencing Center for Infectious Disease"/>
            <person name="Wu L."/>
            <person name="Ma J."/>
        </authorList>
    </citation>
    <scope>NUCLEOTIDE SEQUENCE [LARGE SCALE GENOMIC DNA]</scope>
    <source>
        <strain evidence="6">SHR3</strain>
    </source>
</reference>
<proteinExistence type="inferred from homology"/>
<dbReference type="PANTHER" id="PTHR30024">
    <property type="entry name" value="ALIPHATIC SULFONATES-BINDING PROTEIN-RELATED"/>
    <property type="match status" value="1"/>
</dbReference>
<dbReference type="Pfam" id="PF13379">
    <property type="entry name" value="NMT1_2"/>
    <property type="match status" value="1"/>
</dbReference>
<keyword evidence="6" id="KW-1185">Reference proteome</keyword>
<evidence type="ECO:0000313" key="5">
    <source>
        <dbReference type="EMBL" id="MFC5768792.1"/>
    </source>
</evidence>
<feature type="chain" id="PRO_5046753414" evidence="4">
    <location>
        <begin position="26"/>
        <end position="393"/>
    </location>
</feature>
<feature type="signal peptide" evidence="4">
    <location>
        <begin position="1"/>
        <end position="25"/>
    </location>
</feature>
<dbReference type="PANTHER" id="PTHR30024:SF47">
    <property type="entry name" value="TAURINE-BINDING PERIPLASMIC PROTEIN"/>
    <property type="match status" value="1"/>
</dbReference>
<evidence type="ECO:0000256" key="4">
    <source>
        <dbReference type="SAM" id="SignalP"/>
    </source>
</evidence>
<sequence length="393" mass="43341">MKRLMHRTLFMAGALAISVSQVAAADNKSVSWAEIDAKAKPLSGRPVNLSSNYWLAWTGAWDTVILKQQKLWQKWLPVGSQVEWKRNLQGPPVITDLVANKQQIGYIGDNPSIVATTKRDLAPISIVAVNTTSPGRMCGLVVVRADAPPFKDYHEAVKWLDGKRVGVPKGSCADRLGQQMFARENVTVNWHQMQGEVIVSSLQANKLDAAVLYEPHVSKAVFDGYARYAVAPAGYGEQDANTVLMRRDFIDANREAAVAWLKANIEALYFMRDRPVDTINLVKQELPEYSRENLWYALYGKLPDGVGAAPQALKADMIVSPASRALLERGHAFLRDLKVHQEQALGEQAIDDSLVAQAFRELGLDPAQGLFELQASADNPFKGDDLRVAPAAR</sequence>
<protein>
    <submittedName>
        <fullName evidence="5">ABC transporter substrate-binding protein</fullName>
    </submittedName>
</protein>
<dbReference type="SUPFAM" id="SSF53850">
    <property type="entry name" value="Periplasmic binding protein-like II"/>
    <property type="match status" value="1"/>
</dbReference>
<gene>
    <name evidence="5" type="ORF">ACFPTN_05360</name>
</gene>
<comment type="subcellular location">
    <subcellularLocation>
        <location evidence="1">Periplasm</location>
    </subcellularLocation>
</comment>
<name>A0ABW1ANV2_9RHOO</name>
<comment type="caution">
    <text evidence="5">The sequence shown here is derived from an EMBL/GenBank/DDBJ whole genome shotgun (WGS) entry which is preliminary data.</text>
</comment>